<feature type="compositionally biased region" description="Low complexity" evidence="1">
    <location>
        <begin position="47"/>
        <end position="56"/>
    </location>
</feature>
<dbReference type="EMBL" id="CP127295">
    <property type="protein sequence ID" value="WIX99905.1"/>
    <property type="molecule type" value="Genomic_DNA"/>
</dbReference>
<protein>
    <recommendedName>
        <fullName evidence="4">DUF3558 domain-containing protein</fullName>
    </recommendedName>
</protein>
<dbReference type="Proteomes" id="UP001239397">
    <property type="component" value="Chromosome"/>
</dbReference>
<keyword evidence="3" id="KW-1185">Reference proteome</keyword>
<name>A0A9Y2JJR7_9PSEU</name>
<dbReference type="RefSeq" id="WP_285996382.1">
    <property type="nucleotide sequence ID" value="NZ_CP127295.1"/>
</dbReference>
<dbReference type="AlphaFoldDB" id="A0A9Y2JJR7"/>
<proteinExistence type="predicted"/>
<dbReference type="KEGG" id="amog:QRX60_38510"/>
<organism evidence="2 3">
    <name type="scientific">Amycolatopsis mongoliensis</name>
    <dbReference type="NCBI Taxonomy" id="715475"/>
    <lineage>
        <taxon>Bacteria</taxon>
        <taxon>Bacillati</taxon>
        <taxon>Actinomycetota</taxon>
        <taxon>Actinomycetes</taxon>
        <taxon>Pseudonocardiales</taxon>
        <taxon>Pseudonocardiaceae</taxon>
        <taxon>Amycolatopsis</taxon>
    </lineage>
</organism>
<accession>A0A9Y2JJR7</accession>
<evidence type="ECO:0000313" key="2">
    <source>
        <dbReference type="EMBL" id="WIX99905.1"/>
    </source>
</evidence>
<reference evidence="2 3" key="1">
    <citation type="submission" date="2023-06" db="EMBL/GenBank/DDBJ databases">
        <authorList>
            <person name="Oyuntsetseg B."/>
            <person name="Kim S.B."/>
        </authorList>
    </citation>
    <scope>NUCLEOTIDE SEQUENCE [LARGE SCALE GENOMIC DNA]</scope>
    <source>
        <strain evidence="2 3">4-36</strain>
    </source>
</reference>
<evidence type="ECO:0000313" key="3">
    <source>
        <dbReference type="Proteomes" id="UP001239397"/>
    </source>
</evidence>
<dbReference type="PROSITE" id="PS51257">
    <property type="entry name" value="PROKAR_LIPOPROTEIN"/>
    <property type="match status" value="1"/>
</dbReference>
<gene>
    <name evidence="2" type="ORF">QRX60_38510</name>
</gene>
<sequence>MRHRQVVALAAVALVGLTGCDGPDPNNLETYYDDPAPQSAPVSVTEAPVSPAKAAPAPQPAPDLGLLAERALLSDADVAEEGVQPGSTEASGCLTDSLSASSRTASWHYPSGSMLRHRVAAYPDETAAEAVAAADCTGKTVSVPAQAGVDRQRAWCEGKTCTVLLAKGKLVSGLTVSASTETRAVDAAKRLLPAMAAKLVAQP</sequence>
<feature type="region of interest" description="Disordered" evidence="1">
    <location>
        <begin position="26"/>
        <end position="61"/>
    </location>
</feature>
<evidence type="ECO:0008006" key="4">
    <source>
        <dbReference type="Google" id="ProtNLM"/>
    </source>
</evidence>
<evidence type="ECO:0000256" key="1">
    <source>
        <dbReference type="SAM" id="MobiDB-lite"/>
    </source>
</evidence>